<dbReference type="InterPro" id="IPR036390">
    <property type="entry name" value="WH_DNA-bd_sf"/>
</dbReference>
<evidence type="ECO:0000256" key="10">
    <source>
        <dbReference type="ARBA" id="ARBA00034808"/>
    </source>
</evidence>
<evidence type="ECO:0000256" key="4">
    <source>
        <dbReference type="ARBA" id="ARBA00022801"/>
    </source>
</evidence>
<dbReference type="InterPro" id="IPR032284">
    <property type="entry name" value="RecQ_Zn-bd"/>
</dbReference>
<evidence type="ECO:0000256" key="12">
    <source>
        <dbReference type="ARBA" id="ARBA00044550"/>
    </source>
</evidence>
<dbReference type="PROSITE" id="PS51192">
    <property type="entry name" value="HELICASE_ATP_BIND_1"/>
    <property type="match status" value="1"/>
</dbReference>
<evidence type="ECO:0000256" key="3">
    <source>
        <dbReference type="ARBA" id="ARBA00022741"/>
    </source>
</evidence>
<dbReference type="GO" id="GO:0006281">
    <property type="term" value="P:DNA repair"/>
    <property type="evidence" value="ECO:0007669"/>
    <property type="project" value="TreeGrafter"/>
</dbReference>
<dbReference type="PANTHER" id="PTHR13710">
    <property type="entry name" value="DNA HELICASE RECQ FAMILY MEMBER"/>
    <property type="match status" value="1"/>
</dbReference>
<dbReference type="GO" id="GO:0030894">
    <property type="term" value="C:replisome"/>
    <property type="evidence" value="ECO:0007669"/>
    <property type="project" value="TreeGrafter"/>
</dbReference>
<evidence type="ECO:0000259" key="14">
    <source>
        <dbReference type="PROSITE" id="PS51194"/>
    </source>
</evidence>
<dbReference type="InterPro" id="IPR001650">
    <property type="entry name" value="Helicase_C-like"/>
</dbReference>
<feature type="domain" description="Helicase C-terminal" evidence="14">
    <location>
        <begin position="217"/>
        <end position="363"/>
    </location>
</feature>
<evidence type="ECO:0000256" key="1">
    <source>
        <dbReference type="ARBA" id="ARBA00005446"/>
    </source>
</evidence>
<feature type="domain" description="Helicase ATP-binding" evidence="13">
    <location>
        <begin position="24"/>
        <end position="192"/>
    </location>
</feature>
<dbReference type="GO" id="GO:0016787">
    <property type="term" value="F:hydrolase activity"/>
    <property type="evidence" value="ECO:0007669"/>
    <property type="project" value="UniProtKB-KW"/>
</dbReference>
<dbReference type="Gene3D" id="1.10.10.10">
    <property type="entry name" value="Winged helix-like DNA-binding domain superfamily/Winged helix DNA-binding domain"/>
    <property type="match status" value="1"/>
</dbReference>
<evidence type="ECO:0000256" key="2">
    <source>
        <dbReference type="ARBA" id="ARBA00022723"/>
    </source>
</evidence>
<evidence type="ECO:0000259" key="13">
    <source>
        <dbReference type="PROSITE" id="PS51192"/>
    </source>
</evidence>
<name>A0A9X1HTD3_9BACT</name>
<evidence type="ECO:0000256" key="7">
    <source>
        <dbReference type="ARBA" id="ARBA00023125"/>
    </source>
</evidence>
<dbReference type="Gene3D" id="3.40.50.300">
    <property type="entry name" value="P-loop containing nucleotide triphosphate hydrolases"/>
    <property type="match status" value="2"/>
</dbReference>
<dbReference type="GO" id="GO:0005524">
    <property type="term" value="F:ATP binding"/>
    <property type="evidence" value="ECO:0007669"/>
    <property type="project" value="UniProtKB-KW"/>
</dbReference>
<keyword evidence="3" id="KW-0547">Nucleotide-binding</keyword>
<gene>
    <name evidence="15" type="ORF">LDX50_10290</name>
    <name evidence="16" type="ORF">LDX50_16260</name>
    <name evidence="17" type="ORF">LDX50_21980</name>
</gene>
<dbReference type="CDD" id="cd17920">
    <property type="entry name" value="DEXHc_RecQ"/>
    <property type="match status" value="1"/>
</dbReference>
<dbReference type="NCBIfam" id="TIGR00614">
    <property type="entry name" value="recQ_fam"/>
    <property type="match status" value="1"/>
</dbReference>
<keyword evidence="7" id="KW-0238">DNA-binding</keyword>
<dbReference type="Pfam" id="PF00270">
    <property type="entry name" value="DEAD"/>
    <property type="match status" value="1"/>
</dbReference>
<dbReference type="FunFam" id="3.40.50.300:FF:001389">
    <property type="entry name" value="ATP-dependent DNA helicase RecQ"/>
    <property type="match status" value="1"/>
</dbReference>
<keyword evidence="2" id="KW-0479">Metal-binding</keyword>
<evidence type="ECO:0000256" key="9">
    <source>
        <dbReference type="ARBA" id="ARBA00034617"/>
    </source>
</evidence>
<dbReference type="GO" id="GO:0005737">
    <property type="term" value="C:cytoplasm"/>
    <property type="evidence" value="ECO:0007669"/>
    <property type="project" value="TreeGrafter"/>
</dbReference>
<protein>
    <recommendedName>
        <fullName evidence="11">ATP-dependent DNA helicase RecQ</fullName>
        <ecNumber evidence="10">5.6.2.4</ecNumber>
    </recommendedName>
    <alternativeName>
        <fullName evidence="12">DNA 3'-5' helicase RecQ</fullName>
    </alternativeName>
</protein>
<dbReference type="PROSITE" id="PS51194">
    <property type="entry name" value="HELICASE_CTER"/>
    <property type="match status" value="1"/>
</dbReference>
<comment type="caution">
    <text evidence="16">The sequence shown here is derived from an EMBL/GenBank/DDBJ whole genome shotgun (WGS) entry which is preliminary data.</text>
</comment>
<evidence type="ECO:0000256" key="5">
    <source>
        <dbReference type="ARBA" id="ARBA00022806"/>
    </source>
</evidence>
<evidence type="ECO:0000256" key="6">
    <source>
        <dbReference type="ARBA" id="ARBA00022840"/>
    </source>
</evidence>
<dbReference type="GO" id="GO:0046872">
    <property type="term" value="F:metal ion binding"/>
    <property type="evidence" value="ECO:0007669"/>
    <property type="project" value="UniProtKB-KW"/>
</dbReference>
<keyword evidence="5 16" id="KW-0347">Helicase</keyword>
<comment type="similarity">
    <text evidence="1">Belongs to the helicase family. RecQ subfamily.</text>
</comment>
<dbReference type="Pfam" id="PF00271">
    <property type="entry name" value="Helicase_C"/>
    <property type="match status" value="1"/>
</dbReference>
<evidence type="ECO:0000256" key="8">
    <source>
        <dbReference type="ARBA" id="ARBA00023235"/>
    </source>
</evidence>
<sequence>MTPLEVLQKVYGYDHFRKGQEEIIQNVLNGKDTLAILPTGGGKSVCFQIPALLKDGICIVVTPLIALMLDQVYQLNRRGIRADALHSGMTSREIDVTLDNCAYGAIHFLYVSPERLKSELFQQRVAKMNVNLIAVDEAHCISQWGHDFRPAYREIAELRKLCPGVPVIALSASATPEVQKDICEQLHFKQGYGVFRETFGRKNLSYAVREEDDKDHKLLEILRKIEGSSIVYTRSRKSTSDIARFLFMNGISCTFYHAGLAAEERQKRQQQWVNGQVTVMVATSAFGMGIDKANVRTVIHYDIPSSMESYYQEAGRAGRDGLKAFAVLICNEQDLGVQKKILDSEHPDKETLQRVYQALANYYSLAIGSLPERSLDFDISAFSERYRIPAMDLFNALKKLEENGLIQLNMGIHLPSRAIFLANKTEVYKFEIAHQRSENFIKGLLRLYGGELYTHYVTIYEQQIAKLLGMSVESVYKELNYLVSAGILDYQQRKDNPQIMFLQPRQDVRVLSVSQHALDSRKDQAFEKWSIMAAYFRNRKMCRTRFIQRYFGEESDKRCGTCDICLARLKGEHAEEEERFRQHILELVDSTPRDVEYILNVLDPEEPEQVIELIRQMVDYQELKYLDNWKIARMDYAG</sequence>
<dbReference type="EMBL" id="JAIXNE010000003">
    <property type="protein sequence ID" value="MCA6076437.1"/>
    <property type="molecule type" value="Genomic_DNA"/>
</dbReference>
<dbReference type="GO" id="GO:0003677">
    <property type="term" value="F:DNA binding"/>
    <property type="evidence" value="ECO:0007669"/>
    <property type="project" value="UniProtKB-KW"/>
</dbReference>
<dbReference type="InterPro" id="IPR036388">
    <property type="entry name" value="WH-like_DNA-bd_sf"/>
</dbReference>
<keyword evidence="18" id="KW-1185">Reference proteome</keyword>
<dbReference type="GO" id="GO:0043590">
    <property type="term" value="C:bacterial nucleoid"/>
    <property type="evidence" value="ECO:0007669"/>
    <property type="project" value="TreeGrafter"/>
</dbReference>
<evidence type="ECO:0000313" key="18">
    <source>
        <dbReference type="Proteomes" id="UP001139409"/>
    </source>
</evidence>
<dbReference type="SUPFAM" id="SSF52540">
    <property type="entry name" value="P-loop containing nucleoside triphosphate hydrolases"/>
    <property type="match status" value="1"/>
</dbReference>
<keyword evidence="4" id="KW-0378">Hydrolase</keyword>
<dbReference type="PANTHER" id="PTHR13710:SF105">
    <property type="entry name" value="ATP-DEPENDENT DNA HELICASE Q1"/>
    <property type="match status" value="1"/>
</dbReference>
<dbReference type="Pfam" id="PF16124">
    <property type="entry name" value="RecQ_Zn_bind"/>
    <property type="match status" value="1"/>
</dbReference>
<accession>A0A9X1HTD3</accession>
<reference evidence="16" key="1">
    <citation type="submission" date="2021-09" db="EMBL/GenBank/DDBJ databases">
        <title>Fulvivirga sp. isolated from coastal sediment.</title>
        <authorList>
            <person name="Yu H."/>
        </authorList>
    </citation>
    <scope>NUCLEOTIDE SEQUENCE</scope>
    <source>
        <strain evidence="16">1062</strain>
    </source>
</reference>
<dbReference type="GO" id="GO:0043138">
    <property type="term" value="F:3'-5' DNA helicase activity"/>
    <property type="evidence" value="ECO:0007669"/>
    <property type="project" value="UniProtKB-EC"/>
</dbReference>
<dbReference type="RefSeq" id="WP_225698364.1">
    <property type="nucleotide sequence ID" value="NZ_JAIXNE010000002.1"/>
</dbReference>
<dbReference type="EC" id="5.6.2.4" evidence="10"/>
<dbReference type="SMART" id="SM00487">
    <property type="entry name" value="DEXDc"/>
    <property type="match status" value="1"/>
</dbReference>
<dbReference type="SUPFAM" id="SSF46785">
    <property type="entry name" value="Winged helix' DNA-binding domain"/>
    <property type="match status" value="1"/>
</dbReference>
<evidence type="ECO:0000313" key="17">
    <source>
        <dbReference type="EMBL" id="MCA6077565.1"/>
    </source>
</evidence>
<comment type="catalytic activity">
    <reaction evidence="9">
        <text>Couples ATP hydrolysis with the unwinding of duplex DNA by translocating in the 3'-5' direction.</text>
        <dbReference type="EC" id="5.6.2.4"/>
    </reaction>
</comment>
<dbReference type="InterPro" id="IPR004589">
    <property type="entry name" value="DNA_helicase_ATP-dep_RecQ"/>
</dbReference>
<proteinExistence type="inferred from homology"/>
<keyword evidence="8" id="KW-0413">Isomerase</keyword>
<dbReference type="InterPro" id="IPR027417">
    <property type="entry name" value="P-loop_NTPase"/>
</dbReference>
<evidence type="ECO:0000313" key="16">
    <source>
        <dbReference type="EMBL" id="MCA6076437.1"/>
    </source>
</evidence>
<dbReference type="Proteomes" id="UP001139409">
    <property type="component" value="Unassembled WGS sequence"/>
</dbReference>
<dbReference type="GO" id="GO:0009378">
    <property type="term" value="F:four-way junction helicase activity"/>
    <property type="evidence" value="ECO:0007669"/>
    <property type="project" value="TreeGrafter"/>
</dbReference>
<dbReference type="EMBL" id="JAIXNE010000004">
    <property type="protein sequence ID" value="MCA6077565.1"/>
    <property type="molecule type" value="Genomic_DNA"/>
</dbReference>
<dbReference type="InterPro" id="IPR014001">
    <property type="entry name" value="Helicase_ATP-bd"/>
</dbReference>
<evidence type="ECO:0000313" key="15">
    <source>
        <dbReference type="EMBL" id="MCA6075260.1"/>
    </source>
</evidence>
<dbReference type="GO" id="GO:0006310">
    <property type="term" value="P:DNA recombination"/>
    <property type="evidence" value="ECO:0007669"/>
    <property type="project" value="InterPro"/>
</dbReference>
<dbReference type="EMBL" id="JAIXNE010000002">
    <property type="protein sequence ID" value="MCA6075260.1"/>
    <property type="molecule type" value="Genomic_DNA"/>
</dbReference>
<dbReference type="InterPro" id="IPR011545">
    <property type="entry name" value="DEAD/DEAH_box_helicase_dom"/>
</dbReference>
<dbReference type="AlphaFoldDB" id="A0A9X1HTD3"/>
<organism evidence="16 18">
    <name type="scientific">Fulvivirga sedimenti</name>
    <dbReference type="NCBI Taxonomy" id="2879465"/>
    <lineage>
        <taxon>Bacteria</taxon>
        <taxon>Pseudomonadati</taxon>
        <taxon>Bacteroidota</taxon>
        <taxon>Cytophagia</taxon>
        <taxon>Cytophagales</taxon>
        <taxon>Fulvivirgaceae</taxon>
        <taxon>Fulvivirga</taxon>
    </lineage>
</organism>
<keyword evidence="6" id="KW-0067">ATP-binding</keyword>
<evidence type="ECO:0000256" key="11">
    <source>
        <dbReference type="ARBA" id="ARBA00044535"/>
    </source>
</evidence>
<dbReference type="SMART" id="SM00490">
    <property type="entry name" value="HELICc"/>
    <property type="match status" value="1"/>
</dbReference>